<evidence type="ECO:0000313" key="10">
    <source>
        <dbReference type="EMBL" id="MCK6259092.1"/>
    </source>
</evidence>
<sequence length="474" mass="54631">MSEKTSREQFKLKFDQFIGSIKQQITEGLLPVGEFLPSELTLAERYDLSKNSVRRGLELLVKEGLIVKKSRVGNLVAASRPFEPLTLKLGYYPSIKNEAVLNELIRRFEEQHPMIKVQTINLPYNHYGQTVYDFFQNDMVDAVTINYNDFQELGPYHEEMFEPLPVSDDIYPFLNKGFSTQDQYVKPFLFSPIILCYNVTHFEEHGIALPDSGWQWEDALAAAEKLSVLNPETKRCGFYFHPLSLNRWPIFLLQNQVNFTWDKNGEVQFDSGRFIESIKRFKHVVEQQKMAVNYLSDSDQDSEALFKAGKASMIMCSYFSLNQMKDAEIAYDIAPLPYSEDARTMLLMIGLAVNKNSQKKEAAKLLVDFLASEECQERIRQKTLSIPAVKKVAERTGGEQVHLPSRFKMFREIVPTYRLYSSLGLSFKELKEIRDELRLYLSGLLDEAFLCKRIEAKLSKTVHSVMAGERGNEH</sequence>
<keyword evidence="11" id="KW-1185">Reference proteome</keyword>
<evidence type="ECO:0000256" key="4">
    <source>
        <dbReference type="ARBA" id="ARBA00023125"/>
    </source>
</evidence>
<dbReference type="InterPro" id="IPR036388">
    <property type="entry name" value="WH-like_DNA-bd_sf"/>
</dbReference>
<dbReference type="GO" id="GO:0003677">
    <property type="term" value="F:DNA binding"/>
    <property type="evidence" value="ECO:0007669"/>
    <property type="project" value="UniProtKB-KW"/>
</dbReference>
<dbReference type="PANTHER" id="PTHR43649:SF33">
    <property type="entry name" value="POLYGALACTURONAN_RHAMNOGALACTURONAN-BINDING PROTEIN YTCQ"/>
    <property type="match status" value="1"/>
</dbReference>
<keyword evidence="8" id="KW-0449">Lipoprotein</keyword>
<keyword evidence="1" id="KW-1003">Cell membrane</keyword>
<evidence type="ECO:0000259" key="9">
    <source>
        <dbReference type="PROSITE" id="PS50949"/>
    </source>
</evidence>
<keyword evidence="4" id="KW-0238">DNA-binding</keyword>
<dbReference type="PANTHER" id="PTHR43649">
    <property type="entry name" value="ARABINOSE-BINDING PROTEIN-RELATED"/>
    <property type="match status" value="1"/>
</dbReference>
<gene>
    <name evidence="10" type="ORF">LCY76_21200</name>
</gene>
<dbReference type="InterPro" id="IPR036390">
    <property type="entry name" value="WH_DNA-bd_sf"/>
</dbReference>
<dbReference type="RefSeq" id="WP_248254302.1">
    <property type="nucleotide sequence ID" value="NZ_JAIWJX010000002.1"/>
</dbReference>
<dbReference type="InterPro" id="IPR006059">
    <property type="entry name" value="SBP"/>
</dbReference>
<organism evidence="10 11">
    <name type="scientific">Fictibacillus marinisediminis</name>
    <dbReference type="NCBI Taxonomy" id="2878389"/>
    <lineage>
        <taxon>Bacteria</taxon>
        <taxon>Bacillati</taxon>
        <taxon>Bacillota</taxon>
        <taxon>Bacilli</taxon>
        <taxon>Bacillales</taxon>
        <taxon>Fictibacillaceae</taxon>
        <taxon>Fictibacillus</taxon>
    </lineage>
</organism>
<accession>A0A9X2BH78</accession>
<evidence type="ECO:0000256" key="1">
    <source>
        <dbReference type="ARBA" id="ARBA00022475"/>
    </source>
</evidence>
<keyword evidence="7" id="KW-0804">Transcription</keyword>
<proteinExistence type="predicted"/>
<evidence type="ECO:0000256" key="8">
    <source>
        <dbReference type="ARBA" id="ARBA00023288"/>
    </source>
</evidence>
<dbReference type="PRINTS" id="PR00035">
    <property type="entry name" value="HTHGNTR"/>
</dbReference>
<name>A0A9X2BH78_9BACL</name>
<dbReference type="Proteomes" id="UP001139011">
    <property type="component" value="Unassembled WGS sequence"/>
</dbReference>
<keyword evidence="2" id="KW-0732">Signal</keyword>
<dbReference type="PROSITE" id="PS50949">
    <property type="entry name" value="HTH_GNTR"/>
    <property type="match status" value="1"/>
</dbReference>
<evidence type="ECO:0000256" key="3">
    <source>
        <dbReference type="ARBA" id="ARBA00023015"/>
    </source>
</evidence>
<dbReference type="EMBL" id="JAIWJX010000002">
    <property type="protein sequence ID" value="MCK6259092.1"/>
    <property type="molecule type" value="Genomic_DNA"/>
</dbReference>
<dbReference type="InterPro" id="IPR000524">
    <property type="entry name" value="Tscrpt_reg_HTH_GntR"/>
</dbReference>
<dbReference type="InterPro" id="IPR050490">
    <property type="entry name" value="Bact_solute-bd_prot1"/>
</dbReference>
<dbReference type="SMART" id="SM00345">
    <property type="entry name" value="HTH_GNTR"/>
    <property type="match status" value="1"/>
</dbReference>
<dbReference type="SUPFAM" id="SSF46785">
    <property type="entry name" value="Winged helix' DNA-binding domain"/>
    <property type="match status" value="1"/>
</dbReference>
<dbReference type="Pfam" id="PF00392">
    <property type="entry name" value="GntR"/>
    <property type="match status" value="1"/>
</dbReference>
<comment type="caution">
    <text evidence="10">The sequence shown here is derived from an EMBL/GenBank/DDBJ whole genome shotgun (WGS) entry which is preliminary data.</text>
</comment>
<dbReference type="GO" id="GO:0003700">
    <property type="term" value="F:DNA-binding transcription factor activity"/>
    <property type="evidence" value="ECO:0007669"/>
    <property type="project" value="InterPro"/>
</dbReference>
<protein>
    <submittedName>
        <fullName evidence="10">Extracellular solute-binding protein</fullName>
    </submittedName>
</protein>
<evidence type="ECO:0000256" key="6">
    <source>
        <dbReference type="ARBA" id="ARBA00023139"/>
    </source>
</evidence>
<dbReference type="Pfam" id="PF01547">
    <property type="entry name" value="SBP_bac_1"/>
    <property type="match status" value="1"/>
</dbReference>
<keyword evidence="6" id="KW-0564">Palmitate</keyword>
<dbReference type="Gene3D" id="1.10.10.10">
    <property type="entry name" value="Winged helix-like DNA-binding domain superfamily/Winged helix DNA-binding domain"/>
    <property type="match status" value="1"/>
</dbReference>
<dbReference type="SUPFAM" id="SSF53850">
    <property type="entry name" value="Periplasmic binding protein-like II"/>
    <property type="match status" value="1"/>
</dbReference>
<evidence type="ECO:0000256" key="5">
    <source>
        <dbReference type="ARBA" id="ARBA00023136"/>
    </source>
</evidence>
<reference evidence="10" key="1">
    <citation type="submission" date="2021-09" db="EMBL/GenBank/DDBJ databases">
        <title>Genome analysis of Fictibacillus sp. KIGAM418 isolated from marine sediment.</title>
        <authorList>
            <person name="Seo M.-J."/>
            <person name="Cho E.-S."/>
            <person name="Hwang C.Y."/>
        </authorList>
    </citation>
    <scope>NUCLEOTIDE SEQUENCE</scope>
    <source>
        <strain evidence="10">KIGAM418</strain>
    </source>
</reference>
<keyword evidence="5" id="KW-0472">Membrane</keyword>
<dbReference type="AlphaFoldDB" id="A0A9X2BH78"/>
<evidence type="ECO:0000256" key="7">
    <source>
        <dbReference type="ARBA" id="ARBA00023163"/>
    </source>
</evidence>
<evidence type="ECO:0000256" key="2">
    <source>
        <dbReference type="ARBA" id="ARBA00022729"/>
    </source>
</evidence>
<keyword evidence="3" id="KW-0805">Transcription regulation</keyword>
<dbReference type="CDD" id="cd07377">
    <property type="entry name" value="WHTH_GntR"/>
    <property type="match status" value="1"/>
</dbReference>
<dbReference type="Gene3D" id="3.40.190.10">
    <property type="entry name" value="Periplasmic binding protein-like II"/>
    <property type="match status" value="1"/>
</dbReference>
<feature type="domain" description="HTH gntR-type" evidence="9">
    <location>
        <begin position="11"/>
        <end position="79"/>
    </location>
</feature>
<evidence type="ECO:0000313" key="11">
    <source>
        <dbReference type="Proteomes" id="UP001139011"/>
    </source>
</evidence>